<feature type="region of interest" description="Disordered" evidence="1">
    <location>
        <begin position="285"/>
        <end position="315"/>
    </location>
</feature>
<evidence type="ECO:0000313" key="2">
    <source>
        <dbReference type="EMBL" id="VDN98462.1"/>
    </source>
</evidence>
<feature type="compositionally biased region" description="Polar residues" evidence="1">
    <location>
        <begin position="285"/>
        <end position="296"/>
    </location>
</feature>
<dbReference type="AlphaFoldDB" id="A0A0R3T6B6"/>
<dbReference type="WBParaSite" id="HNAJ_0000260401-mRNA-1">
    <property type="protein sequence ID" value="HNAJ_0000260401-mRNA-1"/>
    <property type="gene ID" value="HNAJ_0000260401"/>
</dbReference>
<evidence type="ECO:0000256" key="1">
    <source>
        <dbReference type="SAM" id="MobiDB-lite"/>
    </source>
</evidence>
<organism evidence="4">
    <name type="scientific">Rodentolepis nana</name>
    <name type="common">Dwarf tapeworm</name>
    <name type="synonym">Hymenolepis nana</name>
    <dbReference type="NCBI Taxonomy" id="102285"/>
    <lineage>
        <taxon>Eukaryota</taxon>
        <taxon>Metazoa</taxon>
        <taxon>Spiralia</taxon>
        <taxon>Lophotrochozoa</taxon>
        <taxon>Platyhelminthes</taxon>
        <taxon>Cestoda</taxon>
        <taxon>Eucestoda</taxon>
        <taxon>Cyclophyllidea</taxon>
        <taxon>Hymenolepididae</taxon>
        <taxon>Rodentolepis</taxon>
    </lineage>
</organism>
<protein>
    <submittedName>
        <fullName evidence="2 4">Uncharacterized protein</fullName>
    </submittedName>
</protein>
<dbReference type="OrthoDB" id="6244267at2759"/>
<evidence type="ECO:0000313" key="3">
    <source>
        <dbReference type="Proteomes" id="UP000278807"/>
    </source>
</evidence>
<feature type="compositionally biased region" description="Basic and acidic residues" evidence="1">
    <location>
        <begin position="306"/>
        <end position="315"/>
    </location>
</feature>
<dbReference type="EMBL" id="UZAE01001311">
    <property type="protein sequence ID" value="VDN98462.1"/>
    <property type="molecule type" value="Genomic_DNA"/>
</dbReference>
<gene>
    <name evidence="2" type="ORF">HNAJ_LOCUS2603</name>
</gene>
<dbReference type="Proteomes" id="UP000278807">
    <property type="component" value="Unassembled WGS sequence"/>
</dbReference>
<keyword evidence="3" id="KW-1185">Reference proteome</keyword>
<reference evidence="2 3" key="2">
    <citation type="submission" date="2018-11" db="EMBL/GenBank/DDBJ databases">
        <authorList>
            <consortium name="Pathogen Informatics"/>
        </authorList>
    </citation>
    <scope>NUCLEOTIDE SEQUENCE [LARGE SCALE GENOMIC DNA]</scope>
</reference>
<accession>A0A0R3T6B6</accession>
<proteinExistence type="predicted"/>
<sequence>MLSSDYKECEAYMNKFCDFDTELNKSIDGFVNQFQTATIGTCNRGFDFNDSSTESIRNFMISDFEKLKKNLEKIQNLVISNLNGNNQIRNNSDEPEQPVGNEVDELEHIGDSAKELISRFNHKCDRCSSRNPLRASSPKCLLQDRLDLPTLSDTEQEVNFESEPKYNEEDAGRRLQLLCKSNSVDLQTAPDSSSPLSFPVSNETSVTFRSLDPSQSMAVFKRSSSLTRLAPLKLRPILRQGTKLSRSKNLGNRAVDEGKPPLTSFTGKTATKIVSNSNSSAAIIFTQNDSRKSPSLQPLKPLKMSIVDKSDKKPL</sequence>
<evidence type="ECO:0000313" key="4">
    <source>
        <dbReference type="WBParaSite" id="HNAJ_0000260401-mRNA-1"/>
    </source>
</evidence>
<reference evidence="4" key="1">
    <citation type="submission" date="2017-02" db="UniProtKB">
        <authorList>
            <consortium name="WormBaseParasite"/>
        </authorList>
    </citation>
    <scope>IDENTIFICATION</scope>
</reference>
<name>A0A0R3T6B6_RODNA</name>